<keyword evidence="2 5" id="KW-0732">Signal</keyword>
<dbReference type="PANTHER" id="PTHR42953">
    <property type="entry name" value="HIGH-AFFINITY ZINC UPTAKE SYSTEM PROTEIN ZNUA-RELATED"/>
    <property type="match status" value="1"/>
</dbReference>
<evidence type="ECO:0000313" key="7">
    <source>
        <dbReference type="Proteomes" id="UP001238088"/>
    </source>
</evidence>
<evidence type="ECO:0000313" key="6">
    <source>
        <dbReference type="EMBL" id="MDQ0272280.1"/>
    </source>
</evidence>
<comment type="caution">
    <text evidence="6">The sequence shown here is derived from an EMBL/GenBank/DDBJ whole genome shotgun (WGS) entry which is preliminary data.</text>
</comment>
<dbReference type="PROSITE" id="PS51257">
    <property type="entry name" value="PROKAR_LIPOPROTEIN"/>
    <property type="match status" value="1"/>
</dbReference>
<dbReference type="InterPro" id="IPR006129">
    <property type="entry name" value="AdhesinB"/>
</dbReference>
<feature type="region of interest" description="Disordered" evidence="4">
    <location>
        <begin position="124"/>
        <end position="154"/>
    </location>
</feature>
<protein>
    <submittedName>
        <fullName evidence="6">Zinc transport system substrate-binding protein</fullName>
    </submittedName>
</protein>
<dbReference type="InterPro" id="IPR006127">
    <property type="entry name" value="ZnuA-like"/>
</dbReference>
<dbReference type="Pfam" id="PF01297">
    <property type="entry name" value="ZnuA"/>
    <property type="match status" value="1"/>
</dbReference>
<keyword evidence="7" id="KW-1185">Reference proteome</keyword>
<feature type="signal peptide" evidence="5">
    <location>
        <begin position="1"/>
        <end position="23"/>
    </location>
</feature>
<dbReference type="InterPro" id="IPR050492">
    <property type="entry name" value="Bact_metal-bind_prot9"/>
</dbReference>
<dbReference type="PRINTS" id="PR00690">
    <property type="entry name" value="ADHESNFAMILY"/>
</dbReference>
<dbReference type="Proteomes" id="UP001238088">
    <property type="component" value="Unassembled WGS sequence"/>
</dbReference>
<dbReference type="SUPFAM" id="SSF53807">
    <property type="entry name" value="Helical backbone' metal receptor"/>
    <property type="match status" value="1"/>
</dbReference>
<comment type="similarity">
    <text evidence="3">Belongs to the bacterial solute-binding protein 9 family.</text>
</comment>
<accession>A0ABU0AML4</accession>
<organism evidence="6 7">
    <name type="scientific">Cytobacillus purgationiresistens</name>
    <dbReference type="NCBI Taxonomy" id="863449"/>
    <lineage>
        <taxon>Bacteria</taxon>
        <taxon>Bacillati</taxon>
        <taxon>Bacillota</taxon>
        <taxon>Bacilli</taxon>
        <taxon>Bacillales</taxon>
        <taxon>Bacillaceae</taxon>
        <taxon>Cytobacillus</taxon>
    </lineage>
</organism>
<dbReference type="InterPro" id="IPR006128">
    <property type="entry name" value="Lipoprotein_PsaA-like"/>
</dbReference>
<dbReference type="Gene3D" id="3.40.50.1980">
    <property type="entry name" value="Nitrogenase molybdenum iron protein domain"/>
    <property type="match status" value="2"/>
</dbReference>
<dbReference type="RefSeq" id="WP_307477561.1">
    <property type="nucleotide sequence ID" value="NZ_JAUSUB010000021.1"/>
</dbReference>
<dbReference type="PANTHER" id="PTHR42953:SF8">
    <property type="entry name" value="ZINT DOMAIN-CONTAINING PROTEIN"/>
    <property type="match status" value="1"/>
</dbReference>
<evidence type="ECO:0000256" key="1">
    <source>
        <dbReference type="ARBA" id="ARBA00022448"/>
    </source>
</evidence>
<dbReference type="PRINTS" id="PR00691">
    <property type="entry name" value="ADHESINB"/>
</dbReference>
<evidence type="ECO:0000256" key="2">
    <source>
        <dbReference type="ARBA" id="ARBA00022729"/>
    </source>
</evidence>
<proteinExistence type="inferred from homology"/>
<evidence type="ECO:0000256" key="3">
    <source>
        <dbReference type="RuleBase" id="RU003512"/>
    </source>
</evidence>
<sequence>MKKLSLLLIPFVLLLAACSSPTAEEQKTEGKLTLYTTVYPLQYFAERIGGELVETKTIYPPGADEHTYEPSQKDMIEIADADLFIYLGLGLEGFVDKAKGTLKNEKVTMIPAGENIHLNEEAHNDHDNHDEAHEEEDEHHGHEHGDDGHNHGDVDPHVWVDPLYAKELATSIKNSLIEAMPEEEAVFTANFDKLAAELEQLDKEFAATVNQADDKKFIVSHAAFGYWENRYDLEQISISGLNTSSEPSQKELQTIINDAKEYNLNYIFFEQNVSSKLTEIIQKEIGAEPLSIHNLAVLTEHDLKNGETYFTLMEKNIKNLDKALN</sequence>
<evidence type="ECO:0000256" key="4">
    <source>
        <dbReference type="SAM" id="MobiDB-lite"/>
    </source>
</evidence>
<keyword evidence="1 3" id="KW-0813">Transport</keyword>
<reference evidence="6 7" key="1">
    <citation type="submission" date="2023-07" db="EMBL/GenBank/DDBJ databases">
        <title>Genomic Encyclopedia of Type Strains, Phase IV (KMG-IV): sequencing the most valuable type-strain genomes for metagenomic binning, comparative biology and taxonomic classification.</title>
        <authorList>
            <person name="Goeker M."/>
        </authorList>
    </citation>
    <scope>NUCLEOTIDE SEQUENCE [LARGE SCALE GENOMIC DNA]</scope>
    <source>
        <strain evidence="6 7">DSM 23494</strain>
    </source>
</reference>
<evidence type="ECO:0000256" key="5">
    <source>
        <dbReference type="SAM" id="SignalP"/>
    </source>
</evidence>
<name>A0ABU0AML4_9BACI</name>
<feature type="chain" id="PRO_5045370495" evidence="5">
    <location>
        <begin position="24"/>
        <end position="325"/>
    </location>
</feature>
<dbReference type="EMBL" id="JAUSUB010000021">
    <property type="protein sequence ID" value="MDQ0272280.1"/>
    <property type="molecule type" value="Genomic_DNA"/>
</dbReference>
<gene>
    <name evidence="6" type="ORF">J2S17_004172</name>
</gene>